<reference evidence="1" key="1">
    <citation type="submission" date="2020-05" db="EMBL/GenBank/DDBJ databases">
        <title>Large-scale comparative analyses of tick genomes elucidate their genetic diversity and vector capacities.</title>
        <authorList>
            <person name="Jia N."/>
            <person name="Wang J."/>
            <person name="Shi W."/>
            <person name="Du L."/>
            <person name="Sun Y."/>
            <person name="Zhan W."/>
            <person name="Jiang J."/>
            <person name="Wang Q."/>
            <person name="Zhang B."/>
            <person name="Ji P."/>
            <person name="Sakyi L.B."/>
            <person name="Cui X."/>
            <person name="Yuan T."/>
            <person name="Jiang B."/>
            <person name="Yang W."/>
            <person name="Lam T.T.-Y."/>
            <person name="Chang Q."/>
            <person name="Ding S."/>
            <person name="Wang X."/>
            <person name="Zhu J."/>
            <person name="Ruan X."/>
            <person name="Zhao L."/>
            <person name="Wei J."/>
            <person name="Que T."/>
            <person name="Du C."/>
            <person name="Cheng J."/>
            <person name="Dai P."/>
            <person name="Han X."/>
            <person name="Huang E."/>
            <person name="Gao Y."/>
            <person name="Liu J."/>
            <person name="Shao H."/>
            <person name="Ye R."/>
            <person name="Li L."/>
            <person name="Wei W."/>
            <person name="Wang X."/>
            <person name="Wang C."/>
            <person name="Yang T."/>
            <person name="Huo Q."/>
            <person name="Li W."/>
            <person name="Guo W."/>
            <person name="Chen H."/>
            <person name="Zhou L."/>
            <person name="Ni X."/>
            <person name="Tian J."/>
            <person name="Zhou Y."/>
            <person name="Sheng Y."/>
            <person name="Liu T."/>
            <person name="Pan Y."/>
            <person name="Xia L."/>
            <person name="Li J."/>
            <person name="Zhao F."/>
            <person name="Cao W."/>
        </authorList>
    </citation>
    <scope>NUCLEOTIDE SEQUENCE</scope>
    <source>
        <strain evidence="1">Dsil-2018</strain>
    </source>
</reference>
<sequence length="269" mass="28951">MQYCHEGGFTVLGGLVDDWPSYLSRDGVHPSRFGGLHPVHPSGEKPHPAVLQGDPGTFFMDQLDSAGQASLPSPRRTSRPKPFKVLAFHFLAVSVSAARVARLGGTWDNLPSPIFHGTSVPSRGKAKQRGGGQKAAALHKQEWSCDLAADREGKILAATAAKFLKFASPLTAVVSQKQAHIDSGKSESASSPSMLLPVRRRCLVEPHPLGLPGRSPPADLVSPPPTNEQWRPFSLAPTETSRHGSWHELKDAIVKHSLAAYVLSLPHPF</sequence>
<accession>A0ACB8DMW9</accession>
<gene>
    <name evidence="1" type="ORF">HPB49_004177</name>
</gene>
<comment type="caution">
    <text evidence="1">The sequence shown here is derived from an EMBL/GenBank/DDBJ whole genome shotgun (WGS) entry which is preliminary data.</text>
</comment>
<evidence type="ECO:0000313" key="1">
    <source>
        <dbReference type="EMBL" id="KAH7973714.1"/>
    </source>
</evidence>
<organism evidence="1 2">
    <name type="scientific">Dermacentor silvarum</name>
    <name type="common">Tick</name>
    <dbReference type="NCBI Taxonomy" id="543639"/>
    <lineage>
        <taxon>Eukaryota</taxon>
        <taxon>Metazoa</taxon>
        <taxon>Ecdysozoa</taxon>
        <taxon>Arthropoda</taxon>
        <taxon>Chelicerata</taxon>
        <taxon>Arachnida</taxon>
        <taxon>Acari</taxon>
        <taxon>Parasitiformes</taxon>
        <taxon>Ixodida</taxon>
        <taxon>Ixodoidea</taxon>
        <taxon>Ixodidae</taxon>
        <taxon>Rhipicephalinae</taxon>
        <taxon>Dermacentor</taxon>
    </lineage>
</organism>
<evidence type="ECO:0000313" key="2">
    <source>
        <dbReference type="Proteomes" id="UP000821865"/>
    </source>
</evidence>
<proteinExistence type="predicted"/>
<keyword evidence="2" id="KW-1185">Reference proteome</keyword>
<protein>
    <submittedName>
        <fullName evidence="1">Uncharacterized protein</fullName>
    </submittedName>
</protein>
<dbReference type="Proteomes" id="UP000821865">
    <property type="component" value="Chromosome 10"/>
</dbReference>
<dbReference type="EMBL" id="CM023479">
    <property type="protein sequence ID" value="KAH7973714.1"/>
    <property type="molecule type" value="Genomic_DNA"/>
</dbReference>
<name>A0ACB8DMW9_DERSI</name>